<reference evidence="1" key="1">
    <citation type="submission" date="2018-06" db="EMBL/GenBank/DDBJ databases">
        <authorList>
            <person name="Zhirakovskaya E."/>
        </authorList>
    </citation>
    <scope>NUCLEOTIDE SEQUENCE</scope>
</reference>
<proteinExistence type="predicted"/>
<accession>A0A3B0V6I1</accession>
<evidence type="ECO:0008006" key="2">
    <source>
        <dbReference type="Google" id="ProtNLM"/>
    </source>
</evidence>
<organism evidence="1">
    <name type="scientific">hydrothermal vent metagenome</name>
    <dbReference type="NCBI Taxonomy" id="652676"/>
    <lineage>
        <taxon>unclassified sequences</taxon>
        <taxon>metagenomes</taxon>
        <taxon>ecological metagenomes</taxon>
    </lineage>
</organism>
<gene>
    <name evidence="1" type="ORF">MNBD_BACTEROID07-293</name>
</gene>
<dbReference type="EMBL" id="UOET01000127">
    <property type="protein sequence ID" value="VAW27556.1"/>
    <property type="molecule type" value="Genomic_DNA"/>
</dbReference>
<evidence type="ECO:0000313" key="1">
    <source>
        <dbReference type="EMBL" id="VAW27556.1"/>
    </source>
</evidence>
<sequence>MKKIWLILVICAWAFMVQAQTPKPKETGLKTTVSVEKSVFSIQAGTIGIWINNEARLSRSLVLRTEIGYAAQLLWGAGQEEGFLMTPVFTIEPRWYYNLQKRKSKSKRIDDNSGNYLSLSSGFYPVWAVFSTYGRPVINPAIAIIPMWGMRRNIGRHFNYEAGAGFGYVHYFADKYGYGVHDNLALNLLFRIGYRF</sequence>
<protein>
    <recommendedName>
        <fullName evidence="2">DUF3575 domain-containing protein</fullName>
    </recommendedName>
</protein>
<name>A0A3B0V6I1_9ZZZZ</name>
<dbReference type="AlphaFoldDB" id="A0A3B0V6I1"/>